<keyword evidence="3 8" id="KW-0812">Transmembrane</keyword>
<dbReference type="AlphaFoldDB" id="B4QI58"/>
<feature type="transmembrane region" description="Helical" evidence="8">
    <location>
        <begin position="195"/>
        <end position="212"/>
    </location>
</feature>
<dbReference type="OrthoDB" id="8043605at2759"/>
<dbReference type="InterPro" id="IPR013604">
    <property type="entry name" value="7TM_chemorcpt"/>
</dbReference>
<protein>
    <recommendedName>
        <fullName evidence="8">Gustatory receptor</fullName>
    </recommendedName>
</protein>
<dbReference type="EMBL" id="CM000362">
    <property type="protein sequence ID" value="EDX08312.1"/>
    <property type="molecule type" value="Genomic_DNA"/>
</dbReference>
<keyword evidence="4 8" id="KW-1133">Transmembrane helix</keyword>
<keyword evidence="2 8" id="KW-1003">Cell membrane</keyword>
<dbReference type="HOGENOM" id="CLU_043996_0_0_1"/>
<gene>
    <name evidence="9" type="primary">Dsim\GD11739</name>
    <name evidence="9" type="ORF">Dsim_GD11739</name>
</gene>
<dbReference type="Proteomes" id="UP000000304">
    <property type="component" value="Chromosome 2R"/>
</dbReference>
<keyword evidence="6 8" id="KW-0675">Receptor</keyword>
<feature type="transmembrane region" description="Helical" evidence="8">
    <location>
        <begin position="152"/>
        <end position="175"/>
    </location>
</feature>
<evidence type="ECO:0000256" key="5">
    <source>
        <dbReference type="ARBA" id="ARBA00023136"/>
    </source>
</evidence>
<keyword evidence="7 8" id="KW-0807">Transducer</keyword>
<reference evidence="9 10" key="1">
    <citation type="journal article" date="2007" name="Nature">
        <title>Evolution of genes and genomes on the Drosophila phylogeny.</title>
        <authorList>
            <consortium name="Drosophila 12 Genomes Consortium"/>
            <person name="Clark A.G."/>
            <person name="Eisen M.B."/>
            <person name="Smith D.R."/>
            <person name="Bergman C.M."/>
            <person name="Oliver B."/>
            <person name="Markow T.A."/>
            <person name="Kaufman T.C."/>
            <person name="Kellis M."/>
            <person name="Gelbart W."/>
            <person name="Iyer V.N."/>
            <person name="Pollard D.A."/>
            <person name="Sackton T.B."/>
            <person name="Larracuente A.M."/>
            <person name="Singh N.D."/>
            <person name="Abad J.P."/>
            <person name="Abt D.N."/>
            <person name="Adryan B."/>
            <person name="Aguade M."/>
            <person name="Akashi H."/>
            <person name="Anderson W.W."/>
            <person name="Aquadro C.F."/>
            <person name="Ardell D.H."/>
            <person name="Arguello R."/>
            <person name="Artieri C.G."/>
            <person name="Barbash D.A."/>
            <person name="Barker D."/>
            <person name="Barsanti P."/>
            <person name="Batterham P."/>
            <person name="Batzoglou S."/>
            <person name="Begun D."/>
            <person name="Bhutkar A."/>
            <person name="Blanco E."/>
            <person name="Bosak S.A."/>
            <person name="Bradley R.K."/>
            <person name="Brand A.D."/>
            <person name="Brent M.R."/>
            <person name="Brooks A.N."/>
            <person name="Brown R.H."/>
            <person name="Butlin R.K."/>
            <person name="Caggese C."/>
            <person name="Calvi B.R."/>
            <person name="Bernardo de Carvalho A."/>
            <person name="Caspi A."/>
            <person name="Castrezana S."/>
            <person name="Celniker S.E."/>
            <person name="Chang J.L."/>
            <person name="Chapple C."/>
            <person name="Chatterji S."/>
            <person name="Chinwalla A."/>
            <person name="Civetta A."/>
            <person name="Clifton S.W."/>
            <person name="Comeron J.M."/>
            <person name="Costello J.C."/>
            <person name="Coyne J.A."/>
            <person name="Daub J."/>
            <person name="David R.G."/>
            <person name="Delcher A.L."/>
            <person name="Delehaunty K."/>
            <person name="Do C.B."/>
            <person name="Ebling H."/>
            <person name="Edwards K."/>
            <person name="Eickbush T."/>
            <person name="Evans J.D."/>
            <person name="Filipski A."/>
            <person name="Findeiss S."/>
            <person name="Freyhult E."/>
            <person name="Fulton L."/>
            <person name="Fulton R."/>
            <person name="Garcia A.C."/>
            <person name="Gardiner A."/>
            <person name="Garfield D.A."/>
            <person name="Garvin B.E."/>
            <person name="Gibson G."/>
            <person name="Gilbert D."/>
            <person name="Gnerre S."/>
            <person name="Godfrey J."/>
            <person name="Good R."/>
            <person name="Gotea V."/>
            <person name="Gravely B."/>
            <person name="Greenberg A.J."/>
            <person name="Griffiths-Jones S."/>
            <person name="Gross S."/>
            <person name="Guigo R."/>
            <person name="Gustafson E.A."/>
            <person name="Haerty W."/>
            <person name="Hahn M.W."/>
            <person name="Halligan D.L."/>
            <person name="Halpern A.L."/>
            <person name="Halter G.M."/>
            <person name="Han M.V."/>
            <person name="Heger A."/>
            <person name="Hillier L."/>
            <person name="Hinrichs A.S."/>
            <person name="Holmes I."/>
            <person name="Hoskins R.A."/>
            <person name="Hubisz M.J."/>
            <person name="Hultmark D."/>
            <person name="Huntley M.A."/>
            <person name="Jaffe D.B."/>
            <person name="Jagadeeshan S."/>
            <person name="Jeck W.R."/>
            <person name="Johnson J."/>
            <person name="Jones C.D."/>
            <person name="Jordan W.C."/>
            <person name="Karpen G.H."/>
            <person name="Kataoka E."/>
            <person name="Keightley P.D."/>
            <person name="Kheradpour P."/>
            <person name="Kirkness E.F."/>
            <person name="Koerich L.B."/>
            <person name="Kristiansen K."/>
            <person name="Kudrna D."/>
            <person name="Kulathinal R.J."/>
            <person name="Kumar S."/>
            <person name="Kwok R."/>
            <person name="Lander E."/>
            <person name="Langley C.H."/>
            <person name="Lapoint R."/>
            <person name="Lazzaro B.P."/>
            <person name="Lee S.J."/>
            <person name="Levesque L."/>
            <person name="Li R."/>
            <person name="Lin C.F."/>
            <person name="Lin M.F."/>
            <person name="Lindblad-Toh K."/>
            <person name="Llopart A."/>
            <person name="Long M."/>
            <person name="Low L."/>
            <person name="Lozovsky E."/>
            <person name="Lu J."/>
            <person name="Luo M."/>
            <person name="Machado C.A."/>
            <person name="Makalowski W."/>
            <person name="Marzo M."/>
            <person name="Matsuda M."/>
            <person name="Matzkin L."/>
            <person name="McAllister B."/>
            <person name="McBride C.S."/>
            <person name="McKernan B."/>
            <person name="McKernan K."/>
            <person name="Mendez-Lago M."/>
            <person name="Minx P."/>
            <person name="Mollenhauer M.U."/>
            <person name="Montooth K."/>
            <person name="Mount S.M."/>
            <person name="Mu X."/>
            <person name="Myers E."/>
            <person name="Negre B."/>
            <person name="Newfeld S."/>
            <person name="Nielsen R."/>
            <person name="Noor M.A."/>
            <person name="O'Grady P."/>
            <person name="Pachter L."/>
            <person name="Papaceit M."/>
            <person name="Parisi M.J."/>
            <person name="Parisi M."/>
            <person name="Parts L."/>
            <person name="Pedersen J.S."/>
            <person name="Pesole G."/>
            <person name="Phillippy A.M."/>
            <person name="Ponting C.P."/>
            <person name="Pop M."/>
            <person name="Porcelli D."/>
            <person name="Powell J.R."/>
            <person name="Prohaska S."/>
            <person name="Pruitt K."/>
            <person name="Puig M."/>
            <person name="Quesneville H."/>
            <person name="Ram K.R."/>
            <person name="Rand D."/>
            <person name="Rasmussen M.D."/>
            <person name="Reed L.K."/>
            <person name="Reenan R."/>
            <person name="Reily A."/>
            <person name="Remington K.A."/>
            <person name="Rieger T.T."/>
            <person name="Ritchie M.G."/>
            <person name="Robin C."/>
            <person name="Rogers Y.H."/>
            <person name="Rohde C."/>
            <person name="Rozas J."/>
            <person name="Rubenfield M.J."/>
            <person name="Ruiz A."/>
            <person name="Russo S."/>
            <person name="Salzberg S.L."/>
            <person name="Sanchez-Gracia A."/>
            <person name="Saranga D.J."/>
            <person name="Sato H."/>
            <person name="Schaeffer S.W."/>
            <person name="Schatz M.C."/>
            <person name="Schlenke T."/>
            <person name="Schwartz R."/>
            <person name="Segarra C."/>
            <person name="Singh R.S."/>
            <person name="Sirot L."/>
            <person name="Sirota M."/>
            <person name="Sisneros N.B."/>
            <person name="Smith C.D."/>
            <person name="Smith T.F."/>
            <person name="Spieth J."/>
            <person name="Stage D.E."/>
            <person name="Stark A."/>
            <person name="Stephan W."/>
            <person name="Strausberg R.L."/>
            <person name="Strempel S."/>
            <person name="Sturgill D."/>
            <person name="Sutton G."/>
            <person name="Sutton G.G."/>
            <person name="Tao W."/>
            <person name="Teichmann S."/>
            <person name="Tobari Y.N."/>
            <person name="Tomimura Y."/>
            <person name="Tsolas J.M."/>
            <person name="Valente V.L."/>
            <person name="Venter E."/>
            <person name="Venter J.C."/>
            <person name="Vicario S."/>
            <person name="Vieira F.G."/>
            <person name="Vilella A.J."/>
            <person name="Villasante A."/>
            <person name="Walenz B."/>
            <person name="Wang J."/>
            <person name="Wasserman M."/>
            <person name="Watts T."/>
            <person name="Wilson D."/>
            <person name="Wilson R.K."/>
            <person name="Wing R.A."/>
            <person name="Wolfner M.F."/>
            <person name="Wong A."/>
            <person name="Wong G.K."/>
            <person name="Wu C.I."/>
            <person name="Wu G."/>
            <person name="Yamamoto D."/>
            <person name="Yang H.P."/>
            <person name="Yang S.P."/>
            <person name="Yorke J.A."/>
            <person name="Yoshida K."/>
            <person name="Zdobnov E."/>
            <person name="Zhang P."/>
            <person name="Zhang Y."/>
            <person name="Zimin A.V."/>
            <person name="Baldwin J."/>
            <person name="Abdouelleil A."/>
            <person name="Abdulkadir J."/>
            <person name="Abebe A."/>
            <person name="Abera B."/>
            <person name="Abreu J."/>
            <person name="Acer S.C."/>
            <person name="Aftuck L."/>
            <person name="Alexander A."/>
            <person name="An P."/>
            <person name="Anderson E."/>
            <person name="Anderson S."/>
            <person name="Arachi H."/>
            <person name="Azer M."/>
            <person name="Bachantsang P."/>
            <person name="Barry A."/>
            <person name="Bayul T."/>
            <person name="Berlin A."/>
            <person name="Bessette D."/>
            <person name="Bloom T."/>
            <person name="Blye J."/>
            <person name="Boguslavskiy L."/>
            <person name="Bonnet C."/>
            <person name="Boukhgalter B."/>
            <person name="Bourzgui I."/>
            <person name="Brown A."/>
            <person name="Cahill P."/>
            <person name="Channer S."/>
            <person name="Cheshatsang Y."/>
            <person name="Chuda L."/>
            <person name="Citroen M."/>
            <person name="Collymore A."/>
            <person name="Cooke P."/>
            <person name="Costello M."/>
            <person name="D'Aco K."/>
            <person name="Daza R."/>
            <person name="De Haan G."/>
            <person name="DeGray S."/>
            <person name="DeMaso C."/>
            <person name="Dhargay N."/>
            <person name="Dooley K."/>
            <person name="Dooley E."/>
            <person name="Doricent M."/>
            <person name="Dorje P."/>
            <person name="Dorjee K."/>
            <person name="Dupes A."/>
            <person name="Elong R."/>
            <person name="Falk J."/>
            <person name="Farina A."/>
            <person name="Faro S."/>
            <person name="Ferguson D."/>
            <person name="Fisher S."/>
            <person name="Foley C.D."/>
            <person name="Franke A."/>
            <person name="Friedrich D."/>
            <person name="Gadbois L."/>
            <person name="Gearin G."/>
            <person name="Gearin C.R."/>
            <person name="Giannoukos G."/>
            <person name="Goode T."/>
            <person name="Graham J."/>
            <person name="Grandbois E."/>
            <person name="Grewal S."/>
            <person name="Gyaltsen K."/>
            <person name="Hafez N."/>
            <person name="Hagos B."/>
            <person name="Hall J."/>
            <person name="Henson C."/>
            <person name="Hollinger A."/>
            <person name="Honan T."/>
            <person name="Huard M.D."/>
            <person name="Hughes L."/>
            <person name="Hurhula B."/>
            <person name="Husby M.E."/>
            <person name="Kamat A."/>
            <person name="Kanga B."/>
            <person name="Kashin S."/>
            <person name="Khazanovich D."/>
            <person name="Kisner P."/>
            <person name="Lance K."/>
            <person name="Lara M."/>
            <person name="Lee W."/>
            <person name="Lennon N."/>
            <person name="Letendre F."/>
            <person name="LeVine R."/>
            <person name="Lipovsky A."/>
            <person name="Liu X."/>
            <person name="Liu J."/>
            <person name="Liu S."/>
            <person name="Lokyitsang T."/>
            <person name="Lokyitsang Y."/>
            <person name="Lubonja R."/>
            <person name="Lui A."/>
            <person name="MacDonald P."/>
            <person name="Magnisalis V."/>
            <person name="Maru K."/>
            <person name="Matthews C."/>
            <person name="McCusker W."/>
            <person name="McDonough S."/>
            <person name="Mehta T."/>
            <person name="Meldrim J."/>
            <person name="Meneus L."/>
            <person name="Mihai O."/>
            <person name="Mihalev A."/>
            <person name="Mihova T."/>
            <person name="Mittelman R."/>
            <person name="Mlenga V."/>
            <person name="Montmayeur A."/>
            <person name="Mulrain L."/>
            <person name="Navidi A."/>
            <person name="Naylor J."/>
            <person name="Negash T."/>
            <person name="Nguyen T."/>
            <person name="Nguyen N."/>
            <person name="Nicol R."/>
            <person name="Norbu C."/>
            <person name="Norbu N."/>
            <person name="Novod N."/>
            <person name="O'Neill B."/>
            <person name="Osman S."/>
            <person name="Markiewicz E."/>
            <person name="Oyono O.L."/>
            <person name="Patti C."/>
            <person name="Phunkhang P."/>
            <person name="Pierre F."/>
            <person name="Priest M."/>
            <person name="Raghuraman S."/>
            <person name="Rege F."/>
            <person name="Reyes R."/>
            <person name="Rise C."/>
            <person name="Rogov P."/>
            <person name="Ross K."/>
            <person name="Ryan E."/>
            <person name="Settipalli S."/>
            <person name="Shea T."/>
            <person name="Sherpa N."/>
            <person name="Shi L."/>
            <person name="Shih D."/>
            <person name="Sparrow T."/>
            <person name="Spaulding J."/>
            <person name="Stalker J."/>
            <person name="Stange-Thomann N."/>
            <person name="Stavropoulos S."/>
            <person name="Stone C."/>
            <person name="Strader C."/>
            <person name="Tesfaye S."/>
            <person name="Thomson T."/>
            <person name="Thoulutsang Y."/>
            <person name="Thoulutsang D."/>
            <person name="Topham K."/>
            <person name="Topping I."/>
            <person name="Tsamla T."/>
            <person name="Vassiliev H."/>
            <person name="Vo A."/>
            <person name="Wangchuk T."/>
            <person name="Wangdi T."/>
            <person name="Weiand M."/>
            <person name="Wilkinson J."/>
            <person name="Wilson A."/>
            <person name="Yadav S."/>
            <person name="Young G."/>
            <person name="Yu Q."/>
            <person name="Zembek L."/>
            <person name="Zhong D."/>
            <person name="Zimmer A."/>
            <person name="Zwirko Z."/>
            <person name="Jaffe D.B."/>
            <person name="Alvarez P."/>
            <person name="Brockman W."/>
            <person name="Butler J."/>
            <person name="Chin C."/>
            <person name="Gnerre S."/>
            <person name="Grabherr M."/>
            <person name="Kleber M."/>
            <person name="Mauceli E."/>
            <person name="MacCallum I."/>
        </authorList>
    </citation>
    <scope>NUCLEOTIDE SEQUENCE [LARGE SCALE GENOMIC DNA]</scope>
    <source>
        <strain evidence="10">white501</strain>
    </source>
</reference>
<dbReference type="OMA" id="RETWLTR"/>
<evidence type="ECO:0000256" key="3">
    <source>
        <dbReference type="ARBA" id="ARBA00022692"/>
    </source>
</evidence>
<evidence type="ECO:0000256" key="6">
    <source>
        <dbReference type="ARBA" id="ARBA00023170"/>
    </source>
</evidence>
<dbReference type="GO" id="GO:0030424">
    <property type="term" value="C:axon"/>
    <property type="evidence" value="ECO:0007669"/>
    <property type="project" value="TreeGrafter"/>
</dbReference>
<keyword evidence="5 8" id="KW-0472">Membrane</keyword>
<dbReference type="GO" id="GO:0043025">
    <property type="term" value="C:neuronal cell body"/>
    <property type="evidence" value="ECO:0007669"/>
    <property type="project" value="TreeGrafter"/>
</dbReference>
<dbReference type="GO" id="GO:0033041">
    <property type="term" value="F:sweet taste receptor activity"/>
    <property type="evidence" value="ECO:0007669"/>
    <property type="project" value="TreeGrafter"/>
</dbReference>
<dbReference type="GO" id="GO:0007165">
    <property type="term" value="P:signal transduction"/>
    <property type="evidence" value="ECO:0007669"/>
    <property type="project" value="UniProtKB-KW"/>
</dbReference>
<comment type="similarity">
    <text evidence="8">Belongs to the insect chemoreceptor superfamily. Gustatory receptor (GR) family.</text>
</comment>
<keyword evidence="10" id="KW-1185">Reference proteome</keyword>
<dbReference type="PANTHER" id="PTHR21143:SF131">
    <property type="entry name" value="GUSTATORY AND ODORANT RECEPTOR 63A-RELATED"/>
    <property type="match status" value="1"/>
</dbReference>
<comment type="function">
    <text evidence="8">Gustatory receptor which mediates acceptance or avoidance behavior, depending on its substrates.</text>
</comment>
<evidence type="ECO:0000256" key="1">
    <source>
        <dbReference type="ARBA" id="ARBA00004651"/>
    </source>
</evidence>
<feature type="transmembrane region" description="Helical" evidence="8">
    <location>
        <begin position="91"/>
        <end position="112"/>
    </location>
</feature>
<evidence type="ECO:0000313" key="9">
    <source>
        <dbReference type="EMBL" id="EDX08312.1"/>
    </source>
</evidence>
<evidence type="ECO:0000256" key="8">
    <source>
        <dbReference type="RuleBase" id="RU363108"/>
    </source>
</evidence>
<evidence type="ECO:0000256" key="4">
    <source>
        <dbReference type="ARBA" id="ARBA00022989"/>
    </source>
</evidence>
<accession>B4QI58</accession>
<dbReference type="GO" id="GO:0030425">
    <property type="term" value="C:dendrite"/>
    <property type="evidence" value="ECO:0007669"/>
    <property type="project" value="TreeGrafter"/>
</dbReference>
<organism evidence="9 10">
    <name type="scientific">Drosophila simulans</name>
    <name type="common">Fruit fly</name>
    <dbReference type="NCBI Taxonomy" id="7240"/>
    <lineage>
        <taxon>Eukaryota</taxon>
        <taxon>Metazoa</taxon>
        <taxon>Ecdysozoa</taxon>
        <taxon>Arthropoda</taxon>
        <taxon>Hexapoda</taxon>
        <taxon>Insecta</taxon>
        <taxon>Pterygota</taxon>
        <taxon>Neoptera</taxon>
        <taxon>Endopterygota</taxon>
        <taxon>Diptera</taxon>
        <taxon>Brachycera</taxon>
        <taxon>Muscomorpha</taxon>
        <taxon>Ephydroidea</taxon>
        <taxon>Drosophilidae</taxon>
        <taxon>Drosophila</taxon>
        <taxon>Sophophora</taxon>
    </lineage>
</organism>
<sequence length="390" mass="45804">MDAVIEGRMSKELGAFIIYERSMELNLKLCGMYLPHRTSFLHMAEGILCHFMLLVQFLLIFIANIVTLIMLPIVMWQVRLVFQQKRSFPQLILITNNVREAVSFLVIVYTVLSRGFRDTAFKEMQPLLLTLFREEKRCGFKGIGGVRRSLRILLFVKFFTLSWLCVTDILFLFYSNDAIILVNLVRFFFMCNTNNILNMVPMGYFLALWHIARGFDCVNRRLDQIVKSKSPRNHRELQHLWLLHACLTKTALNINKIYAPQMLASRFDHFVIGVVQAYWGAVFTFDLTTPFFWLVYGTVQYHVRSLDYYLIDNMCDVAVEYHDSAKHTWSEVRWTKEISSYVIYSNSSKLQLWSCGLFQANRRMWFAMISSVLYYILVLLQFHLVMGKGL</sequence>
<proteinExistence type="inferred from homology"/>
<feature type="transmembrane region" description="Helical" evidence="8">
    <location>
        <begin position="47"/>
        <end position="71"/>
    </location>
</feature>
<dbReference type="PANTHER" id="PTHR21143">
    <property type="entry name" value="INVERTEBRATE GUSTATORY RECEPTOR"/>
    <property type="match status" value="1"/>
</dbReference>
<evidence type="ECO:0000313" key="10">
    <source>
        <dbReference type="Proteomes" id="UP000000304"/>
    </source>
</evidence>
<dbReference type="PhylomeDB" id="B4QI58"/>
<dbReference type="STRING" id="7240.B4QI58"/>
<evidence type="ECO:0000256" key="2">
    <source>
        <dbReference type="ARBA" id="ARBA00022475"/>
    </source>
</evidence>
<dbReference type="Pfam" id="PF08395">
    <property type="entry name" value="7tm_7"/>
    <property type="match status" value="1"/>
</dbReference>
<comment type="subcellular location">
    <subcellularLocation>
        <location evidence="1 8">Cell membrane</location>
        <topology evidence="1 8">Multi-pass membrane protein</topology>
    </subcellularLocation>
</comment>
<evidence type="ECO:0000256" key="7">
    <source>
        <dbReference type="ARBA" id="ARBA00023224"/>
    </source>
</evidence>
<comment type="caution">
    <text evidence="8">Lacks conserved residue(s) required for the propagation of feature annotation.</text>
</comment>
<name>B4QI58_DROSI</name>
<feature type="transmembrane region" description="Helical" evidence="8">
    <location>
        <begin position="364"/>
        <end position="384"/>
    </location>
</feature>
<dbReference type="GO" id="GO:0005886">
    <property type="term" value="C:plasma membrane"/>
    <property type="evidence" value="ECO:0007669"/>
    <property type="project" value="UniProtKB-SubCell"/>
</dbReference>